<dbReference type="AlphaFoldDB" id="A0A5C6APX9"/>
<dbReference type="Proteomes" id="UP000317421">
    <property type="component" value="Unassembled WGS sequence"/>
</dbReference>
<sequence precursor="true">MRHPLLAFAALAVILPLGCNQAPNDPAVDPSEFPKALVALESQTEEIFAAFDADDPKSADRPLHQIGKTFNSIKRLAKPAGLTDQQLTELDDATGVLLDAFGELHKPMHQATFPEDFDFEPIREKINEGLVKLRAAVPAEMAAKMEAAAAKRAEAAPPADASPDAEASPADEAAAPDQPADDTGARLTRPGPFRLVSAGPAARAPLCPTVMLFDAESLDSAAERVNRAAEIVAVAPPGDRWVQFVPTLHTRLNEDLTIDAYGLQGSRRGPWESASNFTVATDDLADRFRDAFAAAIGQAVRRGLNVSLLPHLDPAGGPVNEWRNLYRFAPGDVIGPGSYESLLIDPLADAVEAGATSDTRVDFALSGEMGRSLFEHPADYLQLVRRLRERFATNPRTAGVRLGVALNWSGLAGELDQATINRGAVAELFAAFDFVAFSCYAPVSVPPTPQDFQQATQNFLQELRSLGGDLPPEARLVYAEAGIGGDTVRPGADGPVYATPAEVAAKPYEGRGSSRLSPWTNPALAELRQQYHAALCEYLQNGPDTTPPIDKAFLWSEGPWDPQGVAGERFRDDAIADAIDQHNAVDPN</sequence>
<evidence type="ECO:0000313" key="4">
    <source>
        <dbReference type="Proteomes" id="UP000317421"/>
    </source>
</evidence>
<dbReference type="EMBL" id="SJPR01000001">
    <property type="protein sequence ID" value="TWU00254.1"/>
    <property type="molecule type" value="Genomic_DNA"/>
</dbReference>
<evidence type="ECO:0000313" key="3">
    <source>
        <dbReference type="EMBL" id="TWU00254.1"/>
    </source>
</evidence>
<protein>
    <submittedName>
        <fullName evidence="3">Uncharacterized protein</fullName>
    </submittedName>
</protein>
<keyword evidence="2" id="KW-0732">Signal</keyword>
<feature type="compositionally biased region" description="Low complexity" evidence="1">
    <location>
        <begin position="155"/>
        <end position="182"/>
    </location>
</feature>
<reference evidence="3 4" key="1">
    <citation type="submission" date="2019-02" db="EMBL/GenBank/DDBJ databases">
        <title>Deep-cultivation of Planctomycetes and their phenomic and genomic characterization uncovers novel biology.</title>
        <authorList>
            <person name="Wiegand S."/>
            <person name="Jogler M."/>
            <person name="Boedeker C."/>
            <person name="Pinto D."/>
            <person name="Vollmers J."/>
            <person name="Rivas-Marin E."/>
            <person name="Kohn T."/>
            <person name="Peeters S.H."/>
            <person name="Heuer A."/>
            <person name="Rast P."/>
            <person name="Oberbeckmann S."/>
            <person name="Bunk B."/>
            <person name="Jeske O."/>
            <person name="Meyerdierks A."/>
            <person name="Storesund J.E."/>
            <person name="Kallscheuer N."/>
            <person name="Luecker S."/>
            <person name="Lage O.M."/>
            <person name="Pohl T."/>
            <person name="Merkel B.J."/>
            <person name="Hornburger P."/>
            <person name="Mueller R.-W."/>
            <person name="Bruemmer F."/>
            <person name="Labrenz M."/>
            <person name="Spormann A.M."/>
            <person name="Op Den Camp H."/>
            <person name="Overmann J."/>
            <person name="Amann R."/>
            <person name="Jetten M.S.M."/>
            <person name="Mascher T."/>
            <person name="Medema M.H."/>
            <person name="Devos D.P."/>
            <person name="Kaster A.-K."/>
            <person name="Ovreas L."/>
            <person name="Rohde M."/>
            <person name="Galperin M.Y."/>
            <person name="Jogler C."/>
        </authorList>
    </citation>
    <scope>NUCLEOTIDE SEQUENCE [LARGE SCALE GENOMIC DNA]</scope>
    <source>
        <strain evidence="3 4">Pla108</strain>
    </source>
</reference>
<comment type="caution">
    <text evidence="3">The sequence shown here is derived from an EMBL/GenBank/DDBJ whole genome shotgun (WGS) entry which is preliminary data.</text>
</comment>
<feature type="chain" id="PRO_5022755692" evidence="2">
    <location>
        <begin position="22"/>
        <end position="588"/>
    </location>
</feature>
<gene>
    <name evidence="3" type="ORF">Pla108_12010</name>
</gene>
<evidence type="ECO:0000256" key="1">
    <source>
        <dbReference type="SAM" id="MobiDB-lite"/>
    </source>
</evidence>
<evidence type="ECO:0000256" key="2">
    <source>
        <dbReference type="SAM" id="SignalP"/>
    </source>
</evidence>
<dbReference type="Gene3D" id="3.20.20.80">
    <property type="entry name" value="Glycosidases"/>
    <property type="match status" value="1"/>
</dbReference>
<name>A0A5C6APX9_9BACT</name>
<feature type="region of interest" description="Disordered" evidence="1">
    <location>
        <begin position="151"/>
        <end position="192"/>
    </location>
</feature>
<keyword evidence="4" id="KW-1185">Reference proteome</keyword>
<dbReference type="RefSeq" id="WP_146443940.1">
    <property type="nucleotide sequence ID" value="NZ_SJPR01000001.1"/>
</dbReference>
<accession>A0A5C6APX9</accession>
<proteinExistence type="predicted"/>
<organism evidence="3 4">
    <name type="scientific">Botrimarina colliarenosi</name>
    <dbReference type="NCBI Taxonomy" id="2528001"/>
    <lineage>
        <taxon>Bacteria</taxon>
        <taxon>Pseudomonadati</taxon>
        <taxon>Planctomycetota</taxon>
        <taxon>Planctomycetia</taxon>
        <taxon>Pirellulales</taxon>
        <taxon>Lacipirellulaceae</taxon>
        <taxon>Botrimarina</taxon>
    </lineage>
</organism>
<dbReference type="OrthoDB" id="274557at2"/>
<feature type="signal peptide" evidence="2">
    <location>
        <begin position="1"/>
        <end position="21"/>
    </location>
</feature>